<comment type="caution">
    <text evidence="2">The sequence shown here is derived from an EMBL/GenBank/DDBJ whole genome shotgun (WGS) entry which is preliminary data.</text>
</comment>
<dbReference type="RefSeq" id="WP_281832900.1">
    <property type="nucleotide sequence ID" value="NZ_BSDY01000001.1"/>
</dbReference>
<dbReference type="Proteomes" id="UP001144471">
    <property type="component" value="Unassembled WGS sequence"/>
</dbReference>
<accession>A0A9W6GJ74</accession>
<name>A0A9W6GJ74_9FUSO</name>
<reference evidence="2" key="1">
    <citation type="submission" date="2022-12" db="EMBL/GenBank/DDBJ databases">
        <title>Reference genome sequencing for broad-spectrum identification of bacterial and archaeal isolates by mass spectrometry.</title>
        <authorList>
            <person name="Sekiguchi Y."/>
            <person name="Tourlousse D.M."/>
        </authorList>
    </citation>
    <scope>NUCLEOTIDE SEQUENCE</scope>
    <source>
        <strain evidence="2">10succ1</strain>
    </source>
</reference>
<keyword evidence="3" id="KW-1185">Reference proteome</keyword>
<dbReference type="SUPFAM" id="SSF46785">
    <property type="entry name" value="Winged helix' DNA-binding domain"/>
    <property type="match status" value="1"/>
</dbReference>
<dbReference type="EMBL" id="BSDY01000001">
    <property type="protein sequence ID" value="GLI54836.1"/>
    <property type="molecule type" value="Genomic_DNA"/>
</dbReference>
<gene>
    <name evidence="2" type="ORF">PM10SUCC1_03510</name>
</gene>
<dbReference type="InterPro" id="IPR013196">
    <property type="entry name" value="HTH_11"/>
</dbReference>
<sequence>MEIKDQIVDLLKKSEPLKGGEIAEKLGVEKKDVDKAIKALKKEETVISPKRCFYSVEK</sequence>
<evidence type="ECO:0000259" key="1">
    <source>
        <dbReference type="Pfam" id="PF08279"/>
    </source>
</evidence>
<evidence type="ECO:0000313" key="3">
    <source>
        <dbReference type="Proteomes" id="UP001144471"/>
    </source>
</evidence>
<dbReference type="InterPro" id="IPR036388">
    <property type="entry name" value="WH-like_DNA-bd_sf"/>
</dbReference>
<dbReference type="AlphaFoldDB" id="A0A9W6GJ74"/>
<dbReference type="InterPro" id="IPR036390">
    <property type="entry name" value="WH_DNA-bd_sf"/>
</dbReference>
<dbReference type="Gene3D" id="1.10.10.10">
    <property type="entry name" value="Winged helix-like DNA-binding domain superfamily/Winged helix DNA-binding domain"/>
    <property type="match status" value="1"/>
</dbReference>
<protein>
    <submittedName>
        <fullName evidence="2">MarR family transcriptional regulator</fullName>
    </submittedName>
</protein>
<dbReference type="Pfam" id="PF08279">
    <property type="entry name" value="HTH_11"/>
    <property type="match status" value="1"/>
</dbReference>
<evidence type="ECO:0000313" key="2">
    <source>
        <dbReference type="EMBL" id="GLI54836.1"/>
    </source>
</evidence>
<feature type="domain" description="Helix-turn-helix type 11" evidence="1">
    <location>
        <begin position="6"/>
        <end position="44"/>
    </location>
</feature>
<organism evidence="2 3">
    <name type="scientific">Propionigenium maris DSM 9537</name>
    <dbReference type="NCBI Taxonomy" id="1123000"/>
    <lineage>
        <taxon>Bacteria</taxon>
        <taxon>Fusobacteriati</taxon>
        <taxon>Fusobacteriota</taxon>
        <taxon>Fusobacteriia</taxon>
        <taxon>Fusobacteriales</taxon>
        <taxon>Fusobacteriaceae</taxon>
        <taxon>Propionigenium</taxon>
    </lineage>
</organism>
<proteinExistence type="predicted"/>